<name>A0A8H7BFR8_9PLEO</name>
<reference evidence="5" key="2">
    <citation type="submission" date="2020-08" db="EMBL/GenBank/DDBJ databases">
        <title>Draft Genome Sequence of Cumin Blight Pathogen Alternaria burnsii.</title>
        <authorList>
            <person name="Feng Z."/>
        </authorList>
    </citation>
    <scope>NUCLEOTIDE SEQUENCE</scope>
    <source>
        <strain evidence="5">CBS107.38</strain>
    </source>
</reference>
<dbReference type="InterPro" id="IPR036291">
    <property type="entry name" value="NAD(P)-bd_dom_sf"/>
</dbReference>
<dbReference type="Proteomes" id="UP000596902">
    <property type="component" value="Unassembled WGS sequence"/>
</dbReference>
<protein>
    <recommendedName>
        <fullName evidence="7">NAD(P)-binding protein</fullName>
    </recommendedName>
</protein>
<evidence type="ECO:0000313" key="6">
    <source>
        <dbReference type="Proteomes" id="UP000596902"/>
    </source>
</evidence>
<keyword evidence="2" id="KW-0521">NADP</keyword>
<dbReference type="AlphaFoldDB" id="A0A8H7BFR8"/>
<evidence type="ECO:0000256" key="4">
    <source>
        <dbReference type="RuleBase" id="RU000363"/>
    </source>
</evidence>
<keyword evidence="6" id="KW-1185">Reference proteome</keyword>
<dbReference type="PANTHER" id="PTHR45024">
    <property type="entry name" value="DEHYDROGENASES, SHORT CHAIN"/>
    <property type="match status" value="1"/>
</dbReference>
<dbReference type="Gene3D" id="3.40.50.720">
    <property type="entry name" value="NAD(P)-binding Rossmann-like Domain"/>
    <property type="match status" value="1"/>
</dbReference>
<dbReference type="Pfam" id="PF00106">
    <property type="entry name" value="adh_short"/>
    <property type="match status" value="1"/>
</dbReference>
<evidence type="ECO:0000313" key="5">
    <source>
        <dbReference type="EMBL" id="KAF7681103.1"/>
    </source>
</evidence>
<dbReference type="PANTHER" id="PTHR45024:SF2">
    <property type="entry name" value="SCP2 DOMAIN-CONTAINING PROTEIN"/>
    <property type="match status" value="1"/>
</dbReference>
<dbReference type="PRINTS" id="PR00080">
    <property type="entry name" value="SDRFAMILY"/>
</dbReference>
<proteinExistence type="inferred from homology"/>
<accession>A0A8H7BFR8</accession>
<dbReference type="EMBL" id="JAAABM010000001">
    <property type="protein sequence ID" value="KAF7681103.1"/>
    <property type="molecule type" value="Genomic_DNA"/>
</dbReference>
<comment type="similarity">
    <text evidence="1 4">Belongs to the short-chain dehydrogenases/reductases (SDR) family.</text>
</comment>
<dbReference type="SUPFAM" id="SSF51735">
    <property type="entry name" value="NAD(P)-binding Rossmann-fold domains"/>
    <property type="match status" value="1"/>
</dbReference>
<keyword evidence="3" id="KW-0560">Oxidoreductase</keyword>
<dbReference type="PRINTS" id="PR00081">
    <property type="entry name" value="GDHRDH"/>
</dbReference>
<evidence type="ECO:0000256" key="2">
    <source>
        <dbReference type="ARBA" id="ARBA00022857"/>
    </source>
</evidence>
<gene>
    <name evidence="5" type="ORF">GT037_000079</name>
</gene>
<evidence type="ECO:0008006" key="7">
    <source>
        <dbReference type="Google" id="ProtNLM"/>
    </source>
</evidence>
<organism evidence="5 6">
    <name type="scientific">Alternaria burnsii</name>
    <dbReference type="NCBI Taxonomy" id="1187904"/>
    <lineage>
        <taxon>Eukaryota</taxon>
        <taxon>Fungi</taxon>
        <taxon>Dikarya</taxon>
        <taxon>Ascomycota</taxon>
        <taxon>Pezizomycotina</taxon>
        <taxon>Dothideomycetes</taxon>
        <taxon>Pleosporomycetidae</taxon>
        <taxon>Pleosporales</taxon>
        <taxon>Pleosporineae</taxon>
        <taxon>Pleosporaceae</taxon>
        <taxon>Alternaria</taxon>
        <taxon>Alternaria sect. Alternaria</taxon>
    </lineage>
</organism>
<comment type="caution">
    <text evidence="5">The sequence shown here is derived from an EMBL/GenBank/DDBJ whole genome shotgun (WGS) entry which is preliminary data.</text>
</comment>
<dbReference type="GO" id="GO:0016491">
    <property type="term" value="F:oxidoreductase activity"/>
    <property type="evidence" value="ECO:0007669"/>
    <property type="project" value="UniProtKB-KW"/>
</dbReference>
<dbReference type="InterPro" id="IPR020904">
    <property type="entry name" value="Sc_DH/Rdtase_CS"/>
</dbReference>
<dbReference type="GeneID" id="62198304"/>
<evidence type="ECO:0000256" key="1">
    <source>
        <dbReference type="ARBA" id="ARBA00006484"/>
    </source>
</evidence>
<sequence length="325" mass="35350">MSASPLRFDNRVAIVTGSGRGLGREYALLLARLGAAVVVNSTTKETAQDTLEEILKCGGKAIAHVGSVADRAVADAMVEAAVTSFGRVDIVINNAGAANTTLFEDLSATDFWNMLQVHIGGSWNVTQAAWPYMKKQKYGRVIMTLSLMMFGMETQSAYGTAKMGLLGLTKALALEGKEHNIHVNALAPSGYTPLVERALPNEQVRNDMKKFLPAAEVAPPVLWLVHEECEVNGESFSAQGRLVARLFLAETPGFHGPANGDWSLEVVRDNWEKVVEETGYTVHTDMRESGPQMFARVTGHKSIVSSQMLADTFQAKDSSDREENY</sequence>
<evidence type="ECO:0000256" key="3">
    <source>
        <dbReference type="ARBA" id="ARBA00023002"/>
    </source>
</evidence>
<reference evidence="5" key="1">
    <citation type="submission" date="2020-01" db="EMBL/GenBank/DDBJ databases">
        <authorList>
            <person name="Feng Z.H.Z."/>
        </authorList>
    </citation>
    <scope>NUCLEOTIDE SEQUENCE</scope>
    <source>
        <strain evidence="5">CBS107.38</strain>
    </source>
</reference>
<dbReference type="InterPro" id="IPR002347">
    <property type="entry name" value="SDR_fam"/>
</dbReference>
<dbReference type="RefSeq" id="XP_038790982.1">
    <property type="nucleotide sequence ID" value="XM_038925126.1"/>
</dbReference>
<dbReference type="PROSITE" id="PS00061">
    <property type="entry name" value="ADH_SHORT"/>
    <property type="match status" value="1"/>
</dbReference>
<dbReference type="InterPro" id="IPR051687">
    <property type="entry name" value="Peroxisomal_Beta-Oxidation"/>
</dbReference>